<comment type="caution">
    <text evidence="1">The sequence shown here is derived from an EMBL/GenBank/DDBJ whole genome shotgun (WGS) entry which is preliminary data.</text>
</comment>
<dbReference type="EMBL" id="JALJOR010000002">
    <property type="protein sequence ID" value="KAK9824408.1"/>
    <property type="molecule type" value="Genomic_DNA"/>
</dbReference>
<keyword evidence="2" id="KW-1185">Reference proteome</keyword>
<dbReference type="Proteomes" id="UP001489004">
    <property type="component" value="Unassembled WGS sequence"/>
</dbReference>
<gene>
    <name evidence="1" type="ORF">WJX72_010065</name>
</gene>
<name>A0AAW1QSL5_9CHLO</name>
<protein>
    <submittedName>
        <fullName evidence="1">Uncharacterized protein</fullName>
    </submittedName>
</protein>
<evidence type="ECO:0000313" key="2">
    <source>
        <dbReference type="Proteomes" id="UP001489004"/>
    </source>
</evidence>
<proteinExistence type="predicted"/>
<accession>A0AAW1QSL5</accession>
<organism evidence="1 2">
    <name type="scientific">[Myrmecia] bisecta</name>
    <dbReference type="NCBI Taxonomy" id="41462"/>
    <lineage>
        <taxon>Eukaryota</taxon>
        <taxon>Viridiplantae</taxon>
        <taxon>Chlorophyta</taxon>
        <taxon>core chlorophytes</taxon>
        <taxon>Trebouxiophyceae</taxon>
        <taxon>Trebouxiales</taxon>
        <taxon>Trebouxiaceae</taxon>
        <taxon>Myrmecia</taxon>
    </lineage>
</organism>
<evidence type="ECO:0000313" key="1">
    <source>
        <dbReference type="EMBL" id="KAK9824408.1"/>
    </source>
</evidence>
<dbReference type="AlphaFoldDB" id="A0AAW1QSL5"/>
<reference evidence="1 2" key="1">
    <citation type="journal article" date="2024" name="Nat. Commun.">
        <title>Phylogenomics reveals the evolutionary origins of lichenization in chlorophyte algae.</title>
        <authorList>
            <person name="Puginier C."/>
            <person name="Libourel C."/>
            <person name="Otte J."/>
            <person name="Skaloud P."/>
            <person name="Haon M."/>
            <person name="Grisel S."/>
            <person name="Petersen M."/>
            <person name="Berrin J.G."/>
            <person name="Delaux P.M."/>
            <person name="Dal Grande F."/>
            <person name="Keller J."/>
        </authorList>
    </citation>
    <scope>NUCLEOTIDE SEQUENCE [LARGE SCALE GENOMIC DNA]</scope>
    <source>
        <strain evidence="1 2">SAG 2043</strain>
    </source>
</reference>
<sequence>MQRTLQSASQKGTWNCLPASDVPRSRGACTGRVCLWHSPVRLRGSWCLFVLPAYVYTPMAQLKKRST</sequence>